<gene>
    <name evidence="2" type="ORF">Cvel_15321</name>
</gene>
<evidence type="ECO:0000313" key="2">
    <source>
        <dbReference type="EMBL" id="CEM07715.1"/>
    </source>
</evidence>
<reference evidence="2" key="1">
    <citation type="submission" date="2014-11" db="EMBL/GenBank/DDBJ databases">
        <authorList>
            <person name="Otto D Thomas"/>
            <person name="Naeem Raeece"/>
        </authorList>
    </citation>
    <scope>NUCLEOTIDE SEQUENCE</scope>
</reference>
<dbReference type="AlphaFoldDB" id="A0A0G4F5S1"/>
<name>A0A0G4F5S1_9ALVE</name>
<keyword evidence="1" id="KW-0472">Membrane</keyword>
<proteinExistence type="predicted"/>
<keyword evidence="1" id="KW-1133">Transmembrane helix</keyword>
<organism evidence="2">
    <name type="scientific">Chromera velia CCMP2878</name>
    <dbReference type="NCBI Taxonomy" id="1169474"/>
    <lineage>
        <taxon>Eukaryota</taxon>
        <taxon>Sar</taxon>
        <taxon>Alveolata</taxon>
        <taxon>Colpodellida</taxon>
        <taxon>Chromeraceae</taxon>
        <taxon>Chromera</taxon>
    </lineage>
</organism>
<accession>A0A0G4F5S1</accession>
<protein>
    <submittedName>
        <fullName evidence="2">Uncharacterized protein</fullName>
    </submittedName>
</protein>
<feature type="transmembrane region" description="Helical" evidence="1">
    <location>
        <begin position="32"/>
        <end position="56"/>
    </location>
</feature>
<dbReference type="EMBL" id="CDMZ01000141">
    <property type="protein sequence ID" value="CEM07715.1"/>
    <property type="molecule type" value="Genomic_DNA"/>
</dbReference>
<dbReference type="VEuPathDB" id="CryptoDB:Cvel_15321"/>
<sequence>MSARDLSLIPRGVPSEGEIRRRPEETETVQQFFYTASVEFILSGFLFPLLILWFLFEQVAALAFWASRTGDILLAPVLGAFPLLVFVYYLTFQIVVSSVYAWHRWSLKASIEGKGVLWYWSKGEGGEYNGKWEILAGVWERNDIERGTAVKEEAGARFEWEGTGRGGPKYSEGTGFTGSVKEFWES</sequence>
<keyword evidence="1" id="KW-0812">Transmembrane</keyword>
<evidence type="ECO:0000256" key="1">
    <source>
        <dbReference type="SAM" id="Phobius"/>
    </source>
</evidence>
<feature type="transmembrane region" description="Helical" evidence="1">
    <location>
        <begin position="76"/>
        <end position="102"/>
    </location>
</feature>